<reference evidence="2 3" key="1">
    <citation type="submission" date="2024-09" db="EMBL/GenBank/DDBJ databases">
        <title>Floridaenema gen nov. (Aerosakkonemataceae, Aerosakkonematales ord. nov., Cyanobacteria) from benthic tropical and subtropical fresh waters, with the description of four new species.</title>
        <authorList>
            <person name="Moretto J.A."/>
            <person name="Berthold D.E."/>
            <person name="Lefler F.W."/>
            <person name="Huang I.-S."/>
            <person name="Laughinghouse H. IV."/>
        </authorList>
    </citation>
    <scope>NUCLEOTIDE SEQUENCE [LARGE SCALE GENOMIC DNA]</scope>
    <source>
        <strain evidence="2 3">BLCC-F154</strain>
    </source>
</reference>
<evidence type="ECO:0000313" key="2">
    <source>
        <dbReference type="EMBL" id="MFB2936811.1"/>
    </source>
</evidence>
<feature type="region of interest" description="Disordered" evidence="1">
    <location>
        <begin position="27"/>
        <end position="48"/>
    </location>
</feature>
<accession>A0ABV4YE86</accession>
<sequence length="87" mass="10125">MREPNALEKQQYERFKELFAISRQRYLEAGGDPRKRPSGRKGDDYLTDEERQELYSIGREIFGVVTNGDEIQCQGQSWKIPAKSTNN</sequence>
<dbReference type="RefSeq" id="WP_413258306.1">
    <property type="nucleotide sequence ID" value="NZ_JBHFNS010000064.1"/>
</dbReference>
<gene>
    <name evidence="2" type="ORF">ACE1B6_16295</name>
</gene>
<feature type="compositionally biased region" description="Basic and acidic residues" evidence="1">
    <location>
        <begin position="31"/>
        <end position="48"/>
    </location>
</feature>
<dbReference type="EMBL" id="JBHFNS010000064">
    <property type="protein sequence ID" value="MFB2936811.1"/>
    <property type="molecule type" value="Genomic_DNA"/>
</dbReference>
<organism evidence="2 3">
    <name type="scientific">Floridaenema fluviatile BLCC-F154</name>
    <dbReference type="NCBI Taxonomy" id="3153640"/>
    <lineage>
        <taxon>Bacteria</taxon>
        <taxon>Bacillati</taxon>
        <taxon>Cyanobacteriota</taxon>
        <taxon>Cyanophyceae</taxon>
        <taxon>Oscillatoriophycideae</taxon>
        <taxon>Aerosakkonematales</taxon>
        <taxon>Aerosakkonemataceae</taxon>
        <taxon>Floridanema</taxon>
        <taxon>Floridanema fluviatile</taxon>
    </lineage>
</organism>
<evidence type="ECO:0000313" key="3">
    <source>
        <dbReference type="Proteomes" id="UP001576776"/>
    </source>
</evidence>
<proteinExistence type="predicted"/>
<comment type="caution">
    <text evidence="2">The sequence shown here is derived from an EMBL/GenBank/DDBJ whole genome shotgun (WGS) entry which is preliminary data.</text>
</comment>
<name>A0ABV4YE86_9CYAN</name>
<keyword evidence="3" id="KW-1185">Reference proteome</keyword>
<evidence type="ECO:0000256" key="1">
    <source>
        <dbReference type="SAM" id="MobiDB-lite"/>
    </source>
</evidence>
<protein>
    <submittedName>
        <fullName evidence="2">Uncharacterized protein</fullName>
    </submittedName>
</protein>
<dbReference type="Proteomes" id="UP001576776">
    <property type="component" value="Unassembled WGS sequence"/>
</dbReference>